<evidence type="ECO:0000313" key="1">
    <source>
        <dbReference type="EMBL" id="MCP3056856.1"/>
    </source>
</evidence>
<name>A0A9X2H9V7_9HYPH</name>
<keyword evidence="2" id="KW-1185">Reference proteome</keyword>
<dbReference type="RefSeq" id="WP_253965655.1">
    <property type="nucleotide sequence ID" value="NZ_JALHBS010000109.1"/>
</dbReference>
<comment type="caution">
    <text evidence="1">The sequence shown here is derived from an EMBL/GenBank/DDBJ whole genome shotgun (WGS) entry which is preliminary data.</text>
</comment>
<dbReference type="EMBL" id="JALHBS010000109">
    <property type="protein sequence ID" value="MCP3056856.1"/>
    <property type="molecule type" value="Genomic_DNA"/>
</dbReference>
<protein>
    <submittedName>
        <fullName evidence="1">DUF1178 family protein</fullName>
    </submittedName>
</protein>
<accession>A0A9X2H9V7</accession>
<evidence type="ECO:0000313" key="2">
    <source>
        <dbReference type="Proteomes" id="UP001155220"/>
    </source>
</evidence>
<dbReference type="AlphaFoldDB" id="A0A9X2H9V7"/>
<dbReference type="PIRSF" id="PIRSF032131">
    <property type="entry name" value="UCP032131"/>
    <property type="match status" value="1"/>
</dbReference>
<gene>
    <name evidence="1" type="ORF">MJ956_17130</name>
</gene>
<dbReference type="InterPro" id="IPR009562">
    <property type="entry name" value="DUF1178"/>
</dbReference>
<organism evidence="1 2">
    <name type="scientific">Aurantimonas marianensis</name>
    <dbReference type="NCBI Taxonomy" id="2920428"/>
    <lineage>
        <taxon>Bacteria</taxon>
        <taxon>Pseudomonadati</taxon>
        <taxon>Pseudomonadota</taxon>
        <taxon>Alphaproteobacteria</taxon>
        <taxon>Hyphomicrobiales</taxon>
        <taxon>Aurantimonadaceae</taxon>
        <taxon>Aurantimonas</taxon>
    </lineage>
</organism>
<dbReference type="Pfam" id="PF06676">
    <property type="entry name" value="DUF1178"/>
    <property type="match status" value="1"/>
</dbReference>
<proteinExistence type="predicted"/>
<sequence length="156" mass="16770">MISFALRCHPAAHAFDGWFRSGEDFERQADAGLLACPICGSSDVSKALMRPAIATSAKTKAPDAATGGAVEPSRPAVEFANAEAAKAIAQLQAMTRELRAKADYVGPRFAEEARRIHYGESEHRQIYGEASTREVKGLREEGIAAFPLPGLPEDKN</sequence>
<reference evidence="1" key="1">
    <citation type="submission" date="2022-03" db="EMBL/GenBank/DDBJ databases">
        <title>Aurantimonas Liuensis sp. Nov., isolated from the hadal seawater of the Mariana Trench.</title>
        <authorList>
            <person name="Liu R."/>
        </authorList>
    </citation>
    <scope>NUCLEOTIDE SEQUENCE</scope>
    <source>
        <strain evidence="1">LRZ36</strain>
    </source>
</reference>
<dbReference type="Proteomes" id="UP001155220">
    <property type="component" value="Unassembled WGS sequence"/>
</dbReference>